<evidence type="ECO:0000313" key="1">
    <source>
        <dbReference type="EMBL" id="CAG8807451.1"/>
    </source>
</evidence>
<dbReference type="EMBL" id="CAJVQA010035652">
    <property type="protein sequence ID" value="CAG8807451.1"/>
    <property type="molecule type" value="Genomic_DNA"/>
</dbReference>
<dbReference type="Proteomes" id="UP000789759">
    <property type="component" value="Unassembled WGS sequence"/>
</dbReference>
<dbReference type="OrthoDB" id="10417359at2759"/>
<gene>
    <name evidence="1" type="ORF">CPELLU_LOCUS18294</name>
</gene>
<proteinExistence type="predicted"/>
<organism evidence="1 2">
    <name type="scientific">Cetraspora pellucida</name>
    <dbReference type="NCBI Taxonomy" id="1433469"/>
    <lineage>
        <taxon>Eukaryota</taxon>
        <taxon>Fungi</taxon>
        <taxon>Fungi incertae sedis</taxon>
        <taxon>Mucoromycota</taxon>
        <taxon>Glomeromycotina</taxon>
        <taxon>Glomeromycetes</taxon>
        <taxon>Diversisporales</taxon>
        <taxon>Gigasporaceae</taxon>
        <taxon>Cetraspora</taxon>
    </lineage>
</organism>
<reference evidence="1" key="1">
    <citation type="submission" date="2021-06" db="EMBL/GenBank/DDBJ databases">
        <authorList>
            <person name="Kallberg Y."/>
            <person name="Tangrot J."/>
            <person name="Rosling A."/>
        </authorList>
    </citation>
    <scope>NUCLEOTIDE SEQUENCE</scope>
    <source>
        <strain evidence="1">FL966</strain>
    </source>
</reference>
<comment type="caution">
    <text evidence="1">The sequence shown here is derived from an EMBL/GenBank/DDBJ whole genome shotgun (WGS) entry which is preliminary data.</text>
</comment>
<name>A0A9N9PDW6_9GLOM</name>
<accession>A0A9N9PDW6</accession>
<evidence type="ECO:0000313" key="2">
    <source>
        <dbReference type="Proteomes" id="UP000789759"/>
    </source>
</evidence>
<protein>
    <submittedName>
        <fullName evidence="1">9537_t:CDS:1</fullName>
    </submittedName>
</protein>
<feature type="non-terminal residue" evidence="1">
    <location>
        <position position="1"/>
    </location>
</feature>
<sequence>QLKYQNTKHSNFKKPLIEITCQVNNSNNLLIDNLTNLFINQSNVNNNNFIEDNAIFKVDISVLSQIINEIARTKSTEKFEIAVQFKILDQSLNKITRFICEQVETRNEYK</sequence>
<keyword evidence="2" id="KW-1185">Reference proteome</keyword>
<dbReference type="AlphaFoldDB" id="A0A9N9PDW6"/>